<reference evidence="1" key="2">
    <citation type="submission" date="2020-05" db="EMBL/GenBank/DDBJ databases">
        <authorList>
            <person name="Kim H.-S."/>
            <person name="Proctor R.H."/>
            <person name="Brown D.W."/>
        </authorList>
    </citation>
    <scope>NUCLEOTIDE SEQUENCE</scope>
    <source>
        <strain evidence="1">NRRL 22465</strain>
    </source>
</reference>
<keyword evidence="2" id="KW-1185">Reference proteome</keyword>
<dbReference type="EMBL" id="JABEYC010000785">
    <property type="protein sequence ID" value="KAF4974250.1"/>
    <property type="molecule type" value="Genomic_DNA"/>
</dbReference>
<accession>A0A8H4UD46</accession>
<organism evidence="1 2">
    <name type="scientific">Fusarium zealandicum</name>
    <dbReference type="NCBI Taxonomy" id="1053134"/>
    <lineage>
        <taxon>Eukaryota</taxon>
        <taxon>Fungi</taxon>
        <taxon>Dikarya</taxon>
        <taxon>Ascomycota</taxon>
        <taxon>Pezizomycotina</taxon>
        <taxon>Sordariomycetes</taxon>
        <taxon>Hypocreomycetidae</taxon>
        <taxon>Hypocreales</taxon>
        <taxon>Nectriaceae</taxon>
        <taxon>Fusarium</taxon>
        <taxon>Fusarium staphyleae species complex</taxon>
    </lineage>
</organism>
<reference evidence="1" key="1">
    <citation type="journal article" date="2020" name="BMC Genomics">
        <title>Correction to: Identification and distribution of gene clusters required for synthesis of sphingolipid metabolism inhibitors in diverse species of the filamentous fungus Fusarium.</title>
        <authorList>
            <person name="Kim H.S."/>
            <person name="Lohmar J.M."/>
            <person name="Busman M."/>
            <person name="Brown D.W."/>
            <person name="Naumann T.A."/>
            <person name="Divon H.H."/>
            <person name="Lysoe E."/>
            <person name="Uhlig S."/>
            <person name="Proctor R.H."/>
        </authorList>
    </citation>
    <scope>NUCLEOTIDE SEQUENCE</scope>
    <source>
        <strain evidence="1">NRRL 22465</strain>
    </source>
</reference>
<comment type="caution">
    <text evidence="1">The sequence shown here is derived from an EMBL/GenBank/DDBJ whole genome shotgun (WGS) entry which is preliminary data.</text>
</comment>
<sequence>MFVDRKEIGINFEPVYNEYDDFYTASDASFPLEGWDNPSIRQGSRLFPAENWANEIITTKTFEAVKGSIEDYGWLIAFNTFAGPEGYSDTAVNPAFRTTVIHGIGAVFWQDVDDEAAKKKSSDSLTDHSIQR</sequence>
<evidence type="ECO:0000313" key="1">
    <source>
        <dbReference type="EMBL" id="KAF4974250.1"/>
    </source>
</evidence>
<name>A0A8H4UD46_9HYPO</name>
<proteinExistence type="predicted"/>
<dbReference type="Proteomes" id="UP000635477">
    <property type="component" value="Unassembled WGS sequence"/>
</dbReference>
<evidence type="ECO:0000313" key="2">
    <source>
        <dbReference type="Proteomes" id="UP000635477"/>
    </source>
</evidence>
<dbReference type="AlphaFoldDB" id="A0A8H4UD46"/>
<gene>
    <name evidence="1" type="ORF">FZEAL_8830</name>
</gene>
<protein>
    <submittedName>
        <fullName evidence="1">Uncharacterized protein</fullName>
    </submittedName>
</protein>